<evidence type="ECO:0000256" key="1">
    <source>
        <dbReference type="ARBA" id="ARBA00001946"/>
    </source>
</evidence>
<keyword evidence="4" id="KW-0285">Flavoprotein</keyword>
<dbReference type="PANTHER" id="PTHR30040">
    <property type="entry name" value="THIAMINE BIOSYNTHESIS LIPOPROTEIN APBE"/>
    <property type="match status" value="1"/>
</dbReference>
<protein>
    <recommendedName>
        <fullName evidence="3">FAD:protein FMN transferase</fullName>
        <ecNumber evidence="2">2.7.1.180</ecNumber>
    </recommendedName>
    <alternativeName>
        <fullName evidence="9">Flavin transferase</fullName>
    </alternativeName>
</protein>
<evidence type="ECO:0000256" key="4">
    <source>
        <dbReference type="ARBA" id="ARBA00022630"/>
    </source>
</evidence>
<dbReference type="SUPFAM" id="SSF143631">
    <property type="entry name" value="ApbE-like"/>
    <property type="match status" value="1"/>
</dbReference>
<dbReference type="Pfam" id="PF02424">
    <property type="entry name" value="ApbE"/>
    <property type="match status" value="1"/>
</dbReference>
<evidence type="ECO:0000256" key="3">
    <source>
        <dbReference type="ARBA" id="ARBA00016337"/>
    </source>
</evidence>
<dbReference type="InterPro" id="IPR024932">
    <property type="entry name" value="ApbE"/>
</dbReference>
<evidence type="ECO:0000256" key="7">
    <source>
        <dbReference type="ARBA" id="ARBA00022827"/>
    </source>
</evidence>
<evidence type="ECO:0000313" key="11">
    <source>
        <dbReference type="EMBL" id="KAA4664522.1"/>
    </source>
</evidence>
<dbReference type="EMBL" id="VWFO01000010">
    <property type="protein sequence ID" value="KAA4664522.1"/>
    <property type="molecule type" value="Genomic_DNA"/>
</dbReference>
<keyword evidence="8" id="KW-0460">Magnesium</keyword>
<sequence>MQTTIQHLYKPSNDGNSLFYAWFLSMHTRVDIILCSRKPEGELLLVVNRIYDALCRLEKMANFYDPASELSILNRTASVSPVVLSEELYSMIDLCLEYNGRTLGCFDITVHSENYNQNTIHSVHLSAGDRSVAFSQPGVTINLSGFLKGYALETIRGILNEALIENALINMGNSSILALGNHPVGSGWKINDILLHNECLTTSGNDSPSRRHIVSPQNGKLVEGVKQIAVVTTNGSIGEILSTSLFAADSEQRKALLAESSSVLNRFFFIGY</sequence>
<keyword evidence="5 11" id="KW-0808">Transferase</keyword>
<dbReference type="InterPro" id="IPR003374">
    <property type="entry name" value="ApbE-like_sf"/>
</dbReference>
<gene>
    <name evidence="11" type="ORF">F3B98_10545</name>
</gene>
<accession>A0A414E8Y7</accession>
<evidence type="ECO:0000256" key="6">
    <source>
        <dbReference type="ARBA" id="ARBA00022723"/>
    </source>
</evidence>
<proteinExistence type="predicted"/>
<comment type="caution">
    <text evidence="11">The sequence shown here is derived from an EMBL/GenBank/DDBJ whole genome shotgun (WGS) entry which is preliminary data.</text>
</comment>
<evidence type="ECO:0000256" key="5">
    <source>
        <dbReference type="ARBA" id="ARBA00022679"/>
    </source>
</evidence>
<dbReference type="Proteomes" id="UP000435985">
    <property type="component" value="Unassembled WGS sequence"/>
</dbReference>
<evidence type="ECO:0000313" key="12">
    <source>
        <dbReference type="Proteomes" id="UP000435985"/>
    </source>
</evidence>
<organism evidence="11 12">
    <name type="scientific">Bacteroides ovatus</name>
    <dbReference type="NCBI Taxonomy" id="28116"/>
    <lineage>
        <taxon>Bacteria</taxon>
        <taxon>Pseudomonadati</taxon>
        <taxon>Bacteroidota</taxon>
        <taxon>Bacteroidia</taxon>
        <taxon>Bacteroidales</taxon>
        <taxon>Bacteroidaceae</taxon>
        <taxon>Bacteroides</taxon>
    </lineage>
</organism>
<dbReference type="PANTHER" id="PTHR30040:SF2">
    <property type="entry name" value="FAD:PROTEIN FMN TRANSFERASE"/>
    <property type="match status" value="1"/>
</dbReference>
<dbReference type="AlphaFoldDB" id="A0A414E8Y7"/>
<dbReference type="GO" id="GO:0016740">
    <property type="term" value="F:transferase activity"/>
    <property type="evidence" value="ECO:0007669"/>
    <property type="project" value="UniProtKB-KW"/>
</dbReference>
<keyword evidence="6" id="KW-0479">Metal-binding</keyword>
<reference evidence="11 12" key="1">
    <citation type="journal article" date="2019" name="Nat. Med.">
        <title>A library of human gut bacterial isolates paired with longitudinal multiomics data enables mechanistic microbiome research.</title>
        <authorList>
            <person name="Poyet M."/>
            <person name="Groussin M."/>
            <person name="Gibbons S.M."/>
            <person name="Avila-Pacheco J."/>
            <person name="Jiang X."/>
            <person name="Kearney S.M."/>
            <person name="Perrotta A.R."/>
            <person name="Berdy B."/>
            <person name="Zhao S."/>
            <person name="Lieberman T.D."/>
            <person name="Swanson P.K."/>
            <person name="Smith M."/>
            <person name="Roesemann S."/>
            <person name="Alexander J.E."/>
            <person name="Rich S.A."/>
            <person name="Livny J."/>
            <person name="Vlamakis H."/>
            <person name="Clish C."/>
            <person name="Bullock K."/>
            <person name="Deik A."/>
            <person name="Scott J."/>
            <person name="Pierce K.A."/>
            <person name="Xavier R.J."/>
            <person name="Alm E.J."/>
        </authorList>
    </citation>
    <scope>NUCLEOTIDE SEQUENCE [LARGE SCALE GENOMIC DNA]</scope>
    <source>
        <strain evidence="11 12">BIOML-A14</strain>
    </source>
</reference>
<name>A0A414E8Y7_BACOV</name>
<comment type="catalytic activity">
    <reaction evidence="10">
        <text>L-threonyl-[protein] + FAD = FMN-L-threonyl-[protein] + AMP + H(+)</text>
        <dbReference type="Rhea" id="RHEA:36847"/>
        <dbReference type="Rhea" id="RHEA-COMP:11060"/>
        <dbReference type="Rhea" id="RHEA-COMP:11061"/>
        <dbReference type="ChEBI" id="CHEBI:15378"/>
        <dbReference type="ChEBI" id="CHEBI:30013"/>
        <dbReference type="ChEBI" id="CHEBI:57692"/>
        <dbReference type="ChEBI" id="CHEBI:74257"/>
        <dbReference type="ChEBI" id="CHEBI:456215"/>
        <dbReference type="EC" id="2.7.1.180"/>
    </reaction>
</comment>
<dbReference type="RefSeq" id="WP_008646558.1">
    <property type="nucleotide sequence ID" value="NZ_CP081917.1"/>
</dbReference>
<keyword evidence="7" id="KW-0274">FAD</keyword>
<dbReference type="Gene3D" id="3.10.520.10">
    <property type="entry name" value="ApbE-like domains"/>
    <property type="match status" value="1"/>
</dbReference>
<comment type="cofactor">
    <cofactor evidence="1">
        <name>Mg(2+)</name>
        <dbReference type="ChEBI" id="CHEBI:18420"/>
    </cofactor>
</comment>
<dbReference type="EC" id="2.7.1.180" evidence="2"/>
<evidence type="ECO:0000256" key="10">
    <source>
        <dbReference type="ARBA" id="ARBA00048540"/>
    </source>
</evidence>
<evidence type="ECO:0000256" key="8">
    <source>
        <dbReference type="ARBA" id="ARBA00022842"/>
    </source>
</evidence>
<evidence type="ECO:0000256" key="9">
    <source>
        <dbReference type="ARBA" id="ARBA00031306"/>
    </source>
</evidence>
<dbReference type="GO" id="GO:0046872">
    <property type="term" value="F:metal ion binding"/>
    <property type="evidence" value="ECO:0007669"/>
    <property type="project" value="UniProtKB-KW"/>
</dbReference>
<evidence type="ECO:0000256" key="2">
    <source>
        <dbReference type="ARBA" id="ARBA00011955"/>
    </source>
</evidence>